<dbReference type="EMBL" id="UGJE01000002">
    <property type="protein sequence ID" value="STQ87100.1"/>
    <property type="molecule type" value="Genomic_DNA"/>
</dbReference>
<dbReference type="InterPro" id="IPR036259">
    <property type="entry name" value="MFS_trans_sf"/>
</dbReference>
<keyword evidence="3 4" id="KW-0472">Membrane</keyword>
<dbReference type="Pfam" id="PF07690">
    <property type="entry name" value="MFS_1"/>
    <property type="match status" value="1"/>
</dbReference>
<accession>A0A377PX65</accession>
<reference evidence="5 6" key="1">
    <citation type="submission" date="2018-06" db="EMBL/GenBank/DDBJ databases">
        <authorList>
            <consortium name="Pathogen Informatics"/>
            <person name="Doyle S."/>
        </authorList>
    </citation>
    <scope>NUCLEOTIDE SEQUENCE [LARGE SCALE GENOMIC DNA]</scope>
    <source>
        <strain evidence="5 6">NCTC12714</strain>
    </source>
</reference>
<dbReference type="InterPro" id="IPR011701">
    <property type="entry name" value="MFS"/>
</dbReference>
<proteinExistence type="predicted"/>
<dbReference type="Proteomes" id="UP000255139">
    <property type="component" value="Unassembled WGS sequence"/>
</dbReference>
<dbReference type="SUPFAM" id="SSF103473">
    <property type="entry name" value="MFS general substrate transporter"/>
    <property type="match status" value="1"/>
</dbReference>
<dbReference type="AlphaFoldDB" id="A0A377PX65"/>
<keyword evidence="1 4" id="KW-0812">Transmembrane</keyword>
<evidence type="ECO:0000256" key="3">
    <source>
        <dbReference type="ARBA" id="ARBA00023136"/>
    </source>
</evidence>
<gene>
    <name evidence="5" type="ORF">NCTC12714_01917</name>
</gene>
<sequence length="131" mass="14402">MLTLYTIVILSSYSTHFANNSNSLAKQKITFNISIYIASTIAGGLIGRIGGAYLTQIFSWQISFIILGISLILGALIVFTCINSIPSRISKINLSEMISFLSNKTSLIILDSVFVVFFWISSCIKYVTTSN</sequence>
<evidence type="ECO:0000256" key="1">
    <source>
        <dbReference type="ARBA" id="ARBA00022692"/>
    </source>
</evidence>
<organism evidence="5 6">
    <name type="scientific">Helicobacter muridarum</name>
    <dbReference type="NCBI Taxonomy" id="216"/>
    <lineage>
        <taxon>Bacteria</taxon>
        <taxon>Pseudomonadati</taxon>
        <taxon>Campylobacterota</taxon>
        <taxon>Epsilonproteobacteria</taxon>
        <taxon>Campylobacterales</taxon>
        <taxon>Helicobacteraceae</taxon>
        <taxon>Helicobacter</taxon>
    </lineage>
</organism>
<keyword evidence="6" id="KW-1185">Reference proteome</keyword>
<keyword evidence="2 4" id="KW-1133">Transmembrane helix</keyword>
<feature type="transmembrane region" description="Helical" evidence="4">
    <location>
        <begin position="60"/>
        <end position="85"/>
    </location>
</feature>
<dbReference type="GO" id="GO:0022857">
    <property type="term" value="F:transmembrane transporter activity"/>
    <property type="evidence" value="ECO:0007669"/>
    <property type="project" value="InterPro"/>
</dbReference>
<evidence type="ECO:0000313" key="5">
    <source>
        <dbReference type="EMBL" id="STQ87100.1"/>
    </source>
</evidence>
<name>A0A377PX65_9HELI</name>
<feature type="transmembrane region" description="Helical" evidence="4">
    <location>
        <begin position="33"/>
        <end position="54"/>
    </location>
</feature>
<evidence type="ECO:0000313" key="6">
    <source>
        <dbReference type="Proteomes" id="UP000255139"/>
    </source>
</evidence>
<feature type="transmembrane region" description="Helical" evidence="4">
    <location>
        <begin position="106"/>
        <end position="127"/>
    </location>
</feature>
<evidence type="ECO:0000256" key="4">
    <source>
        <dbReference type="SAM" id="Phobius"/>
    </source>
</evidence>
<protein>
    <submittedName>
        <fullName evidence="5">Major facilitator superfamily protein</fullName>
    </submittedName>
</protein>
<dbReference type="Gene3D" id="1.20.1250.20">
    <property type="entry name" value="MFS general substrate transporter like domains"/>
    <property type="match status" value="1"/>
</dbReference>
<evidence type="ECO:0000256" key="2">
    <source>
        <dbReference type="ARBA" id="ARBA00022989"/>
    </source>
</evidence>